<dbReference type="Proteomes" id="UP000046395">
    <property type="component" value="Unassembled WGS sequence"/>
</dbReference>
<organism evidence="1 2">
    <name type="scientific">Trichuris muris</name>
    <name type="common">Mouse whipworm</name>
    <dbReference type="NCBI Taxonomy" id="70415"/>
    <lineage>
        <taxon>Eukaryota</taxon>
        <taxon>Metazoa</taxon>
        <taxon>Ecdysozoa</taxon>
        <taxon>Nematoda</taxon>
        <taxon>Enoplea</taxon>
        <taxon>Dorylaimia</taxon>
        <taxon>Trichinellida</taxon>
        <taxon>Trichuridae</taxon>
        <taxon>Trichuris</taxon>
    </lineage>
</organism>
<sequence length="176" mass="20148">MSLFNLCGLSRTIMRQCCPFLESISQLLEEFEGITYAAEPRLGPELSRLVERLYNFLKVRGCWNADRYLVDTEFADVSMPYRTCKRISSREHKELGMRRTMTIEDFIAYLESWTATRSYAYRKNGEHNLLSATADRLMALIPNSNIQTPIGVIFPCTSLAYTTDKFPCCPSAQAIC</sequence>
<reference evidence="2" key="1">
    <citation type="submission" date="2019-12" db="UniProtKB">
        <authorList>
            <consortium name="WormBaseParasite"/>
        </authorList>
    </citation>
    <scope>IDENTIFICATION</scope>
</reference>
<evidence type="ECO:0000313" key="1">
    <source>
        <dbReference type="Proteomes" id="UP000046395"/>
    </source>
</evidence>
<accession>A0A5S6R241</accession>
<keyword evidence="1" id="KW-1185">Reference proteome</keyword>
<proteinExistence type="predicted"/>
<dbReference type="AlphaFoldDB" id="A0A5S6R241"/>
<protein>
    <submittedName>
        <fullName evidence="2">Uncharacterized protein</fullName>
    </submittedName>
</protein>
<evidence type="ECO:0000313" key="2">
    <source>
        <dbReference type="WBParaSite" id="TMUE_3000013227.1"/>
    </source>
</evidence>
<name>A0A5S6R241_TRIMR</name>
<dbReference type="Gene3D" id="1.10.10.2560">
    <property type="match status" value="1"/>
</dbReference>
<dbReference type="WBParaSite" id="TMUE_3000013227.1">
    <property type="protein sequence ID" value="TMUE_3000013227.1"/>
    <property type="gene ID" value="WBGene00284926"/>
</dbReference>